<keyword evidence="3" id="KW-1185">Reference proteome</keyword>
<gene>
    <name evidence="2" type="ORF">E1809_22175</name>
</gene>
<sequence>MTRPAYVFQSFGLDGVAYLVTCGNHNKARLFDGLESALSYARKHNNKHHQGAVPQLHTWNTKQVELREQSPKARKRNPGPVRVG</sequence>
<organism evidence="2 3">
    <name type="scientific">Arthrobacter terricola</name>
    <dbReference type="NCBI Taxonomy" id="2547396"/>
    <lineage>
        <taxon>Bacteria</taxon>
        <taxon>Bacillati</taxon>
        <taxon>Actinomycetota</taxon>
        <taxon>Actinomycetes</taxon>
        <taxon>Micrococcales</taxon>
        <taxon>Micrococcaceae</taxon>
        <taxon>Arthrobacter</taxon>
    </lineage>
</organism>
<comment type="caution">
    <text evidence="2">The sequence shown here is derived from an EMBL/GenBank/DDBJ whole genome shotgun (WGS) entry which is preliminary data.</text>
</comment>
<protein>
    <submittedName>
        <fullName evidence="2">Uncharacterized protein</fullName>
    </submittedName>
</protein>
<name>A0A4R5K7V0_9MICC</name>
<evidence type="ECO:0000313" key="3">
    <source>
        <dbReference type="Proteomes" id="UP000295511"/>
    </source>
</evidence>
<dbReference type="RefSeq" id="WP_133206420.1">
    <property type="nucleotide sequence ID" value="NZ_SMRU01000035.1"/>
</dbReference>
<proteinExistence type="predicted"/>
<reference evidence="2 3" key="1">
    <citation type="submission" date="2019-03" db="EMBL/GenBank/DDBJ databases">
        <title>Whole genome sequence of Arthrobacter sp JH1-1.</title>
        <authorList>
            <person name="Trinh H.N."/>
        </authorList>
    </citation>
    <scope>NUCLEOTIDE SEQUENCE [LARGE SCALE GENOMIC DNA]</scope>
    <source>
        <strain evidence="2 3">JH1-1</strain>
    </source>
</reference>
<dbReference type="AlphaFoldDB" id="A0A4R5K7V0"/>
<dbReference type="Proteomes" id="UP000295511">
    <property type="component" value="Unassembled WGS sequence"/>
</dbReference>
<evidence type="ECO:0000313" key="2">
    <source>
        <dbReference type="EMBL" id="TDF90567.1"/>
    </source>
</evidence>
<feature type="region of interest" description="Disordered" evidence="1">
    <location>
        <begin position="45"/>
        <end position="84"/>
    </location>
</feature>
<evidence type="ECO:0000256" key="1">
    <source>
        <dbReference type="SAM" id="MobiDB-lite"/>
    </source>
</evidence>
<dbReference type="EMBL" id="SMRU01000035">
    <property type="protein sequence ID" value="TDF90567.1"/>
    <property type="molecule type" value="Genomic_DNA"/>
</dbReference>
<accession>A0A4R5K7V0</accession>
<dbReference type="OrthoDB" id="4951008at2"/>